<evidence type="ECO:0008006" key="4">
    <source>
        <dbReference type="Google" id="ProtNLM"/>
    </source>
</evidence>
<accession>A0A251WVB3</accession>
<evidence type="ECO:0000313" key="3">
    <source>
        <dbReference type="Proteomes" id="UP000194664"/>
    </source>
</evidence>
<name>A0A251WVB3_9RHOB</name>
<dbReference type="InterPro" id="IPR010412">
    <property type="entry name" value="DUF1007"/>
</dbReference>
<dbReference type="EMBL" id="MSPP01000005">
    <property type="protein sequence ID" value="OUD08387.1"/>
    <property type="molecule type" value="Genomic_DNA"/>
</dbReference>
<comment type="caution">
    <text evidence="2">The sequence shown here is derived from an EMBL/GenBank/DDBJ whole genome shotgun (WGS) entry which is preliminary data.</text>
</comment>
<organism evidence="2 3">
    <name type="scientific">Marivivens niveibacter</name>
    <dbReference type="NCBI Taxonomy" id="1930667"/>
    <lineage>
        <taxon>Bacteria</taxon>
        <taxon>Pseudomonadati</taxon>
        <taxon>Pseudomonadota</taxon>
        <taxon>Alphaproteobacteria</taxon>
        <taxon>Rhodobacterales</taxon>
        <taxon>Paracoccaceae</taxon>
        <taxon>Marivivens group</taxon>
        <taxon>Marivivens</taxon>
    </lineage>
</organism>
<evidence type="ECO:0000313" key="2">
    <source>
        <dbReference type="EMBL" id="OUD08387.1"/>
    </source>
</evidence>
<dbReference type="AlphaFoldDB" id="A0A251WVB3"/>
<dbReference type="Pfam" id="PF06226">
    <property type="entry name" value="DUF1007"/>
    <property type="match status" value="1"/>
</dbReference>
<dbReference type="Proteomes" id="UP000194664">
    <property type="component" value="Unassembled WGS sequence"/>
</dbReference>
<gene>
    <name evidence="2" type="ORF">BVC71_12810</name>
</gene>
<keyword evidence="1" id="KW-0732">Signal</keyword>
<protein>
    <recommendedName>
        <fullName evidence="4">Polyphosphate kinase</fullName>
    </recommendedName>
</protein>
<sequence>MAIYGPLMCLVAATFAGPVVAHPHVFVDGGVDFVVENDQLAALRVTWVYDEFETLYILSSHDLSLNLNGGLGEEDRAALEQYRSDWPSDFDGSAHLKIDNQQIALQWPTGLKADVLDGRLKITFTRELQQTVPASDLAASVAFYESTYFFAFSITQTPEIFGSSSACSAEVIKHDPTEQDEQVQAALAKLSREETSSIANVGALFADRIELKCD</sequence>
<feature type="chain" id="PRO_5012128894" description="Polyphosphate kinase" evidence="1">
    <location>
        <begin position="22"/>
        <end position="214"/>
    </location>
</feature>
<keyword evidence="3" id="KW-1185">Reference proteome</keyword>
<feature type="signal peptide" evidence="1">
    <location>
        <begin position="1"/>
        <end position="21"/>
    </location>
</feature>
<reference evidence="2 3" key="1">
    <citation type="submission" date="2016-12" db="EMBL/GenBank/DDBJ databases">
        <title>The draft genome sequence of HSLHS2.</title>
        <authorList>
            <person name="Hu D."/>
            <person name="Wang L."/>
            <person name="Shao Z."/>
        </authorList>
    </citation>
    <scope>NUCLEOTIDE SEQUENCE [LARGE SCALE GENOMIC DNA]</scope>
    <source>
        <strain evidence="2">MCCC 1A06712</strain>
    </source>
</reference>
<proteinExistence type="predicted"/>
<evidence type="ECO:0000256" key="1">
    <source>
        <dbReference type="SAM" id="SignalP"/>
    </source>
</evidence>